<reference evidence="1" key="1">
    <citation type="journal article" date="2012" name="Sci. Rep.">
        <title>Recruitment in the sea: bacterial genes required for inducing larval settlement in a polychaete worm.</title>
        <authorList>
            <person name="Huang Y."/>
            <person name="Callahan S."/>
            <person name="Hadfield M.G."/>
        </authorList>
    </citation>
    <scope>NUCLEOTIDE SEQUENCE</scope>
    <source>
        <strain evidence="1">HI1</strain>
    </source>
</reference>
<reference evidence="1" key="2">
    <citation type="journal article" date="2014" name="Science">
        <title>Marine tubeworm metamorphosis induced by arrays of bacterial phage tail-like structures.</title>
        <authorList>
            <person name="Shikuma N.J."/>
            <person name="Pilhofer M."/>
            <person name="Weiss G.L."/>
            <person name="Hadfield M.G."/>
            <person name="Jensen G.J."/>
            <person name="Newman D.K."/>
        </authorList>
    </citation>
    <scope>NUCLEOTIDE SEQUENCE</scope>
    <source>
        <strain evidence="1">HI1</strain>
    </source>
</reference>
<accession>A0A023PYW2</accession>
<protein>
    <recommendedName>
        <fullName evidence="4">Lipoprotein</fullName>
    </recommendedName>
</protein>
<dbReference type="AlphaFoldDB" id="A0A023PYW2"/>
<evidence type="ECO:0008006" key="4">
    <source>
        <dbReference type="Google" id="ProtNLM"/>
    </source>
</evidence>
<reference evidence="2 3" key="3">
    <citation type="submission" date="2014-12" db="EMBL/GenBank/DDBJ databases">
        <title>Draft Genome Sequence of Pseudoalteromonas luteoviolacea HI1.</title>
        <authorList>
            <person name="Asahina A.Y."/>
            <person name="Hadfield M.G."/>
        </authorList>
    </citation>
    <scope>NUCLEOTIDE SEQUENCE [LARGE SCALE GENOMIC DNA]</scope>
    <source>
        <strain evidence="2 3">HI1</strain>
    </source>
</reference>
<dbReference type="Proteomes" id="UP000031327">
    <property type="component" value="Unassembled WGS sequence"/>
</dbReference>
<gene>
    <name evidence="2" type="ORF">JF50_12620</name>
</gene>
<dbReference type="RefSeq" id="WP_039609813.1">
    <property type="nucleotide sequence ID" value="NZ_JWIC01000006.1"/>
</dbReference>
<sequence length="162" mass="18441">MNKLARITILTFCLIALQGCYFFSENVILENCFSPFSISKQALSKDVETRILPPSSNLIDDGYRFTLIDKSYDYGKYRQSTGNINFTGSLILSVPNWAHKYIGGNPKGLYFEIKNGGQKGITNFLTMDYYMPNHLVSIKPHCKDELIKTCPNQKCSYKNILN</sequence>
<dbReference type="PROSITE" id="PS51257">
    <property type="entry name" value="PROKAR_LIPOPROTEIN"/>
    <property type="match status" value="1"/>
</dbReference>
<evidence type="ECO:0000313" key="2">
    <source>
        <dbReference type="EMBL" id="KID56747.1"/>
    </source>
</evidence>
<dbReference type="EMBL" id="KF724687">
    <property type="protein sequence ID" value="AHX39715.1"/>
    <property type="molecule type" value="Genomic_DNA"/>
</dbReference>
<proteinExistence type="predicted"/>
<evidence type="ECO:0000313" key="3">
    <source>
        <dbReference type="Proteomes" id="UP000031327"/>
    </source>
</evidence>
<name>A0A023PYW2_9GAMM</name>
<organism evidence="1">
    <name type="scientific">Pseudoalteromonas luteoviolacea</name>
    <dbReference type="NCBI Taxonomy" id="43657"/>
    <lineage>
        <taxon>Bacteria</taxon>
        <taxon>Pseudomonadati</taxon>
        <taxon>Pseudomonadota</taxon>
        <taxon>Gammaproteobacteria</taxon>
        <taxon>Alteromonadales</taxon>
        <taxon>Pseudoalteromonadaceae</taxon>
        <taxon>Pseudoalteromonas</taxon>
    </lineage>
</organism>
<dbReference type="EMBL" id="JWIC01000006">
    <property type="protein sequence ID" value="KID56747.1"/>
    <property type="molecule type" value="Genomic_DNA"/>
</dbReference>
<evidence type="ECO:0000313" key="1">
    <source>
        <dbReference type="EMBL" id="AHX39715.1"/>
    </source>
</evidence>
<dbReference type="OrthoDB" id="6289010at2"/>